<dbReference type="SUPFAM" id="SSF46565">
    <property type="entry name" value="Chaperone J-domain"/>
    <property type="match status" value="1"/>
</dbReference>
<evidence type="ECO:0000259" key="3">
    <source>
        <dbReference type="PROSITE" id="PS50076"/>
    </source>
</evidence>
<evidence type="ECO:0000256" key="2">
    <source>
        <dbReference type="SAM" id="MobiDB-lite"/>
    </source>
</evidence>
<dbReference type="OrthoDB" id="10250354at2759"/>
<keyword evidence="5" id="KW-1185">Reference proteome</keyword>
<dbReference type="EMBL" id="CAJPDQ010000029">
    <property type="protein sequence ID" value="CAF9928358.1"/>
    <property type="molecule type" value="Genomic_DNA"/>
</dbReference>
<feature type="compositionally biased region" description="Polar residues" evidence="2">
    <location>
        <begin position="112"/>
        <end position="129"/>
    </location>
</feature>
<dbReference type="PROSITE" id="PS50076">
    <property type="entry name" value="DNAJ_2"/>
    <property type="match status" value="1"/>
</dbReference>
<feature type="domain" description="J" evidence="3">
    <location>
        <begin position="5"/>
        <end position="76"/>
    </location>
</feature>
<dbReference type="InterPro" id="IPR001623">
    <property type="entry name" value="DnaJ_domain"/>
</dbReference>
<dbReference type="AlphaFoldDB" id="A0A8H3IR24"/>
<dbReference type="CDD" id="cd06257">
    <property type="entry name" value="DnaJ"/>
    <property type="match status" value="1"/>
</dbReference>
<feature type="compositionally biased region" description="Low complexity" evidence="2">
    <location>
        <begin position="130"/>
        <end position="144"/>
    </location>
</feature>
<reference evidence="4" key="1">
    <citation type="submission" date="2021-03" db="EMBL/GenBank/DDBJ databases">
        <authorList>
            <person name="Tagirdzhanova G."/>
        </authorList>
    </citation>
    <scope>NUCLEOTIDE SEQUENCE</scope>
</reference>
<feature type="region of interest" description="Disordered" evidence="2">
    <location>
        <begin position="79"/>
        <end position="178"/>
    </location>
</feature>
<dbReference type="PANTHER" id="PTHR44145">
    <property type="entry name" value="DNAJ HOMOLOG SUBFAMILY A MEMBER 3, MITOCHONDRIAL"/>
    <property type="match status" value="1"/>
</dbReference>
<dbReference type="SMART" id="SM00271">
    <property type="entry name" value="DnaJ"/>
    <property type="match status" value="1"/>
</dbReference>
<dbReference type="Gene3D" id="1.10.287.110">
    <property type="entry name" value="DnaJ domain"/>
    <property type="match status" value="1"/>
</dbReference>
<dbReference type="PRINTS" id="PR00625">
    <property type="entry name" value="JDOMAIN"/>
</dbReference>
<evidence type="ECO:0000313" key="5">
    <source>
        <dbReference type="Proteomes" id="UP000664169"/>
    </source>
</evidence>
<proteinExistence type="predicted"/>
<dbReference type="InterPro" id="IPR036869">
    <property type="entry name" value="J_dom_sf"/>
</dbReference>
<keyword evidence="1" id="KW-0143">Chaperone</keyword>
<gene>
    <name evidence="4" type="ORF">GOMPHAMPRED_004663</name>
</gene>
<evidence type="ECO:0000313" key="4">
    <source>
        <dbReference type="EMBL" id="CAF9928358.1"/>
    </source>
</evidence>
<comment type="caution">
    <text evidence="4">The sequence shown here is derived from an EMBL/GenBank/DDBJ whole genome shotgun (WGS) entry which is preliminary data.</text>
</comment>
<protein>
    <recommendedName>
        <fullName evidence="3">J domain-containing protein</fullName>
    </recommendedName>
</protein>
<feature type="compositionally biased region" description="Basic and acidic residues" evidence="2">
    <location>
        <begin position="193"/>
        <end position="205"/>
    </location>
</feature>
<dbReference type="Proteomes" id="UP000664169">
    <property type="component" value="Unassembled WGS sequence"/>
</dbReference>
<organism evidence="4 5">
    <name type="scientific">Gomphillus americanus</name>
    <dbReference type="NCBI Taxonomy" id="1940652"/>
    <lineage>
        <taxon>Eukaryota</taxon>
        <taxon>Fungi</taxon>
        <taxon>Dikarya</taxon>
        <taxon>Ascomycota</taxon>
        <taxon>Pezizomycotina</taxon>
        <taxon>Lecanoromycetes</taxon>
        <taxon>OSLEUM clade</taxon>
        <taxon>Ostropomycetidae</taxon>
        <taxon>Ostropales</taxon>
        <taxon>Graphidaceae</taxon>
        <taxon>Gomphilloideae</taxon>
        <taxon>Gomphillus</taxon>
    </lineage>
</organism>
<dbReference type="Pfam" id="PF00226">
    <property type="entry name" value="DnaJ"/>
    <property type="match status" value="1"/>
</dbReference>
<feature type="compositionally biased region" description="Low complexity" evidence="2">
    <location>
        <begin position="99"/>
        <end position="111"/>
    </location>
</feature>
<accession>A0A8H3IR24</accession>
<feature type="region of interest" description="Disordered" evidence="2">
    <location>
        <begin position="193"/>
        <end position="225"/>
    </location>
</feature>
<name>A0A8H3IR24_9LECA</name>
<sequence>MSSRSPFAILGLSRNATRDDVRKAYYELARKYHPDKLKSSSGERMKMINKAYEDALRILDNEANYMAYRAPNTGYGSCSTTESGFTEYETNKPSHGTHKTTQPSYTTYTTTNSNRGGSKTSKPSYATYQATSSKGTSSAYSSSKAQDDLQFTEIKESRPRHHESNGSSRRARSAIPGWLHRVEQTKRLRVEEAEQELRDLREGRSRSRGRGTRHGYDGDEADRMKRNVERARDELRRHLEWVEEGLEHGYDFSEFER</sequence>
<dbReference type="InterPro" id="IPR051938">
    <property type="entry name" value="Apopto_cytoskel_mod"/>
</dbReference>
<dbReference type="PANTHER" id="PTHR44145:SF3">
    <property type="entry name" value="DNAJ HOMOLOG SUBFAMILY A MEMBER 3, MITOCHONDRIAL"/>
    <property type="match status" value="1"/>
</dbReference>
<evidence type="ECO:0000256" key="1">
    <source>
        <dbReference type="ARBA" id="ARBA00023186"/>
    </source>
</evidence>
<feature type="compositionally biased region" description="Basic and acidic residues" evidence="2">
    <location>
        <begin position="214"/>
        <end position="225"/>
    </location>
</feature>